<reference evidence="1 2" key="1">
    <citation type="submission" date="2018-09" db="EMBL/GenBank/DDBJ databases">
        <title>Discovery and Ecogenomic Context for Candidatus Cryosericales, a Global Caldiserica Order Active in Thawing Permafrost.</title>
        <authorList>
            <person name="Martinez M.A."/>
            <person name="Woodcroft B.J."/>
            <person name="Ignacio Espinoza J.C."/>
            <person name="Zayed A."/>
            <person name="Singleton C.M."/>
            <person name="Boyd J."/>
            <person name="Li Y.-F."/>
            <person name="Purvine S."/>
            <person name="Maughan H."/>
            <person name="Hodgkins S.B."/>
            <person name="Anderson D."/>
            <person name="Sederholm M."/>
            <person name="Temperton B."/>
            <person name="Saleska S.R."/>
            <person name="Tyson G.W."/>
            <person name="Rich V.I."/>
        </authorList>
    </citation>
    <scope>NUCLEOTIDE SEQUENCE [LARGE SCALE GENOMIC DNA]</scope>
    <source>
        <strain evidence="1 2">SMC1</strain>
    </source>
</reference>
<evidence type="ECO:0000313" key="1">
    <source>
        <dbReference type="EMBL" id="RIE17136.1"/>
    </source>
</evidence>
<comment type="caution">
    <text evidence="1">The sequence shown here is derived from an EMBL/GenBank/DDBJ whole genome shotgun (WGS) entry which is preliminary data.</text>
</comment>
<accession>A0A398DN88</accession>
<gene>
    <name evidence="1" type="ORF">SMC1_03115</name>
</gene>
<evidence type="ECO:0000313" key="2">
    <source>
        <dbReference type="Proteomes" id="UP000266113"/>
    </source>
</evidence>
<proteinExistence type="predicted"/>
<dbReference type="Proteomes" id="UP000266113">
    <property type="component" value="Unassembled WGS sequence"/>
</dbReference>
<protein>
    <submittedName>
        <fullName evidence="1">Uncharacterized protein</fullName>
    </submittedName>
</protein>
<organism evidence="1 2">
    <name type="scientific">Candidatus Cryosericum septentrionale</name>
    <dbReference type="NCBI Taxonomy" id="2290913"/>
    <lineage>
        <taxon>Bacteria</taxon>
        <taxon>Pseudomonadati</taxon>
        <taxon>Caldisericota/Cryosericota group</taxon>
        <taxon>Candidatus Cryosericota</taxon>
        <taxon>Candidatus Cryosericia</taxon>
        <taxon>Candidatus Cryosericales</taxon>
        <taxon>Candidatus Cryosericaceae</taxon>
        <taxon>Candidatus Cryosericum</taxon>
    </lineage>
</organism>
<keyword evidence="2" id="KW-1185">Reference proteome</keyword>
<dbReference type="AlphaFoldDB" id="A0A398DN88"/>
<dbReference type="EMBL" id="QXIY01000012">
    <property type="protein sequence ID" value="RIE17136.1"/>
    <property type="molecule type" value="Genomic_DNA"/>
</dbReference>
<name>A0A398DN88_9BACT</name>
<sequence>MLDWRKRHKSRAGVWVTIEKLLDQGLPKMYTLRCLSTRPVSCSSTSMKPTMALDAVRMGRSKEAP</sequence>